<evidence type="ECO:0008006" key="4">
    <source>
        <dbReference type="Google" id="ProtNLM"/>
    </source>
</evidence>
<gene>
    <name evidence="2" type="ORF">INT44_004455</name>
</gene>
<reference evidence="2" key="1">
    <citation type="submission" date="2020-12" db="EMBL/GenBank/DDBJ databases">
        <title>Metabolic potential, ecology and presence of endohyphal bacteria is reflected in genomic diversity of Mucoromycotina.</title>
        <authorList>
            <person name="Muszewska A."/>
            <person name="Okrasinska A."/>
            <person name="Steczkiewicz K."/>
            <person name="Drgas O."/>
            <person name="Orlowska M."/>
            <person name="Perlinska-Lenart U."/>
            <person name="Aleksandrzak-Piekarczyk T."/>
            <person name="Szatraj K."/>
            <person name="Zielenkiewicz U."/>
            <person name="Pilsyk S."/>
            <person name="Malc E."/>
            <person name="Mieczkowski P."/>
            <person name="Kruszewska J.S."/>
            <person name="Biernat P."/>
            <person name="Pawlowska J."/>
        </authorList>
    </citation>
    <scope>NUCLEOTIDE SEQUENCE</scope>
    <source>
        <strain evidence="2">WA0000051536</strain>
    </source>
</reference>
<keyword evidence="3" id="KW-1185">Reference proteome</keyword>
<evidence type="ECO:0000256" key="1">
    <source>
        <dbReference type="SAM" id="MobiDB-lite"/>
    </source>
</evidence>
<dbReference type="GO" id="GO:0006355">
    <property type="term" value="P:regulation of DNA-templated transcription"/>
    <property type="evidence" value="ECO:0007669"/>
    <property type="project" value="InterPro"/>
</dbReference>
<dbReference type="AlphaFoldDB" id="A0A8H7QCS7"/>
<dbReference type="Pfam" id="PF07818">
    <property type="entry name" value="HCNGP"/>
    <property type="match status" value="1"/>
</dbReference>
<name>A0A8H7QCS7_9FUNG</name>
<sequence length="267" mass="29382">MASNLLGNLVNYSDEDDDSDSETQQTPIKPPQNSEPTSKRKFDTDTNALQGSTPKKQVTSTIHIHSKPVVRPTSLPEPAPLKTTAKVADSDDALTSMNIEDGDEQEGRRKLLLKPDPVPGVENWNISPEPTGDCDPDVEARISHFLSLRESGTRFNEHLQESKAFRNPHIYEKLVEFVELDEYSSNFPKEQFNPHGLGADIDSLLEAQKKAAEEKALAQQNRSNIQFVPSAKPAPASVGQQPEKFADALARARGIASKLSHQAPRPS</sequence>
<feature type="region of interest" description="Disordered" evidence="1">
    <location>
        <begin position="114"/>
        <end position="135"/>
    </location>
</feature>
<evidence type="ECO:0000313" key="3">
    <source>
        <dbReference type="Proteomes" id="UP000612746"/>
    </source>
</evidence>
<dbReference type="PANTHER" id="PTHR13464">
    <property type="entry name" value="TRANSCRIPTIONAL REGULATOR PROTEIN HCNGP"/>
    <property type="match status" value="1"/>
</dbReference>
<feature type="compositionally biased region" description="Polar residues" evidence="1">
    <location>
        <begin position="23"/>
        <end position="36"/>
    </location>
</feature>
<evidence type="ECO:0000313" key="2">
    <source>
        <dbReference type="EMBL" id="KAG2189313.1"/>
    </source>
</evidence>
<dbReference type="InterPro" id="IPR012479">
    <property type="entry name" value="SAP30BP"/>
</dbReference>
<feature type="region of interest" description="Disordered" evidence="1">
    <location>
        <begin position="213"/>
        <end position="240"/>
    </location>
</feature>
<feature type="compositionally biased region" description="Polar residues" evidence="1">
    <location>
        <begin position="45"/>
        <end position="63"/>
    </location>
</feature>
<proteinExistence type="predicted"/>
<comment type="caution">
    <text evidence="2">The sequence shown here is derived from an EMBL/GenBank/DDBJ whole genome shotgun (WGS) entry which is preliminary data.</text>
</comment>
<dbReference type="GO" id="GO:0005634">
    <property type="term" value="C:nucleus"/>
    <property type="evidence" value="ECO:0007669"/>
    <property type="project" value="TreeGrafter"/>
</dbReference>
<dbReference type="OrthoDB" id="1714508at2759"/>
<accession>A0A8H7QCS7</accession>
<feature type="region of interest" description="Disordered" evidence="1">
    <location>
        <begin position="1"/>
        <end position="84"/>
    </location>
</feature>
<organism evidence="2 3">
    <name type="scientific">Umbelopsis vinacea</name>
    <dbReference type="NCBI Taxonomy" id="44442"/>
    <lineage>
        <taxon>Eukaryota</taxon>
        <taxon>Fungi</taxon>
        <taxon>Fungi incertae sedis</taxon>
        <taxon>Mucoromycota</taxon>
        <taxon>Mucoromycotina</taxon>
        <taxon>Umbelopsidomycetes</taxon>
        <taxon>Umbelopsidales</taxon>
        <taxon>Umbelopsidaceae</taxon>
        <taxon>Umbelopsis</taxon>
    </lineage>
</organism>
<protein>
    <recommendedName>
        <fullName evidence="4">SAP30-binding protein</fullName>
    </recommendedName>
</protein>
<dbReference type="EMBL" id="JAEPRA010000001">
    <property type="protein sequence ID" value="KAG2189313.1"/>
    <property type="molecule type" value="Genomic_DNA"/>
</dbReference>
<dbReference type="PANTHER" id="PTHR13464:SF0">
    <property type="entry name" value="SAP30-BINDING PROTEIN"/>
    <property type="match status" value="1"/>
</dbReference>
<dbReference type="Proteomes" id="UP000612746">
    <property type="component" value="Unassembled WGS sequence"/>
</dbReference>